<dbReference type="SUPFAM" id="SSF53335">
    <property type="entry name" value="S-adenosyl-L-methionine-dependent methyltransferases"/>
    <property type="match status" value="1"/>
</dbReference>
<feature type="domain" description="Methyltransferase" evidence="1">
    <location>
        <begin position="85"/>
        <end position="153"/>
    </location>
</feature>
<dbReference type="PANTHER" id="PTHR43460">
    <property type="entry name" value="METHYLTRANSFERASE"/>
    <property type="match status" value="1"/>
</dbReference>
<dbReference type="Pfam" id="PF13649">
    <property type="entry name" value="Methyltransf_25"/>
    <property type="match status" value="1"/>
</dbReference>
<proteinExistence type="predicted"/>
<dbReference type="InterPro" id="IPR052939">
    <property type="entry name" value="23S_rRNA_MeTrnsfrase_RlmA"/>
</dbReference>
<evidence type="ECO:0000259" key="1">
    <source>
        <dbReference type="Pfam" id="PF13649"/>
    </source>
</evidence>
<dbReference type="InterPro" id="IPR041698">
    <property type="entry name" value="Methyltransf_25"/>
</dbReference>
<feature type="domain" description="23S rRNA (guanine(745)-N(1))-methyltransferase N-terminal" evidence="2">
    <location>
        <begin position="3"/>
        <end position="45"/>
    </location>
</feature>
<dbReference type="GO" id="GO:0008168">
    <property type="term" value="F:methyltransferase activity"/>
    <property type="evidence" value="ECO:0007669"/>
    <property type="project" value="UniProtKB-KW"/>
</dbReference>
<evidence type="ECO:0000259" key="2">
    <source>
        <dbReference type="Pfam" id="PF21302"/>
    </source>
</evidence>
<dbReference type="EMBL" id="JAYDYW010000010">
    <property type="protein sequence ID" value="MEE1674895.1"/>
    <property type="molecule type" value="Genomic_DNA"/>
</dbReference>
<dbReference type="InterPro" id="IPR029063">
    <property type="entry name" value="SAM-dependent_MTases_sf"/>
</dbReference>
<dbReference type="PANTHER" id="PTHR43460:SF1">
    <property type="entry name" value="METHYLTRANSFERASE TYPE 11 DOMAIN-CONTAINING PROTEIN"/>
    <property type="match status" value="1"/>
</dbReference>
<organism evidence="3 4">
    <name type="scientific">Agarivorans aestuarii</name>
    <dbReference type="NCBI Taxonomy" id="1563703"/>
    <lineage>
        <taxon>Bacteria</taxon>
        <taxon>Pseudomonadati</taxon>
        <taxon>Pseudomonadota</taxon>
        <taxon>Gammaproteobacteria</taxon>
        <taxon>Alteromonadales</taxon>
        <taxon>Alteromonadaceae</taxon>
        <taxon>Agarivorans</taxon>
    </lineage>
</organism>
<dbReference type="RefSeq" id="WP_329775924.1">
    <property type="nucleotide sequence ID" value="NZ_JAYDYW010000010.1"/>
</dbReference>
<dbReference type="CDD" id="cd02440">
    <property type="entry name" value="AdoMet_MTases"/>
    <property type="match status" value="1"/>
</dbReference>
<keyword evidence="3" id="KW-0808">Transferase</keyword>
<name>A0ABU7G6J0_9ALTE</name>
<keyword evidence="3" id="KW-0489">Methyltransferase</keyword>
<dbReference type="Pfam" id="PF21302">
    <property type="entry name" value="Zn_ribbon_RlmA"/>
    <property type="match status" value="1"/>
</dbReference>
<dbReference type="Gene3D" id="3.40.50.150">
    <property type="entry name" value="Vaccinia Virus protein VP39"/>
    <property type="match status" value="1"/>
</dbReference>
<gene>
    <name evidence="3" type="ORF">SNR37_000215</name>
</gene>
<evidence type="ECO:0000313" key="3">
    <source>
        <dbReference type="EMBL" id="MEE1674895.1"/>
    </source>
</evidence>
<reference evidence="4" key="1">
    <citation type="submission" date="2023-07" db="EMBL/GenBank/DDBJ databases">
        <title>Draft genome sequence of Agarivorans aestuarii strain ZMCS4, a CAZymes producing bacteria isolated from the marine brown algae Clodostephus spongiosus.</title>
        <authorList>
            <person name="Lorente B."/>
            <person name="Cabral C."/>
            <person name="Frias J."/>
            <person name="Faria J."/>
            <person name="Toubarro D."/>
        </authorList>
    </citation>
    <scope>NUCLEOTIDE SEQUENCE [LARGE SCALE GENOMIC DNA]</scope>
    <source>
        <strain evidence="4">ZMCS4</strain>
    </source>
</reference>
<evidence type="ECO:0000313" key="4">
    <source>
        <dbReference type="Proteomes" id="UP001310248"/>
    </source>
</evidence>
<dbReference type="InterPro" id="IPR048647">
    <property type="entry name" value="RlmA_N"/>
</dbReference>
<protein>
    <submittedName>
        <fullName evidence="3">Methyltransferase domain-containing protein</fullName>
    </submittedName>
</protein>
<dbReference type="GO" id="GO:0032259">
    <property type="term" value="P:methylation"/>
    <property type="evidence" value="ECO:0007669"/>
    <property type="project" value="UniProtKB-KW"/>
</dbReference>
<sequence>MIICPICQHSLSLQDKQWSCDNGHCFDQAKECYTNLLAVQHKHSKQPGDSKAMLQARQNFLNQGHFEFLANAINQVISQYSVQSIVDLGCGEGYYTQAIQRQQSNANPVIGIDIAKDGIRMAAKRCKQAQFFVASNHRLPIADNSIDFTVRVFAPSDNQELLRISKAKSYLLKVVPGAMHLSKLRTLLYKDLQAHSEQAEVMDGWHLLEQQKIAQTSRLNRADMNALCMMTPFAWKKNKELEQHLELSDKFEMDFEFVLQLYQRD</sequence>
<dbReference type="InterPro" id="IPR016718">
    <property type="entry name" value="rRNA_m1G-MeTrfase_A_prd"/>
</dbReference>
<keyword evidence="4" id="KW-1185">Reference proteome</keyword>
<dbReference type="Proteomes" id="UP001310248">
    <property type="component" value="Unassembled WGS sequence"/>
</dbReference>
<accession>A0ABU7G6J0</accession>
<dbReference type="PIRSF" id="PIRSF018249">
    <property type="entry name" value="MyrA_prd"/>
    <property type="match status" value="1"/>
</dbReference>
<comment type="caution">
    <text evidence="3">The sequence shown here is derived from an EMBL/GenBank/DDBJ whole genome shotgun (WGS) entry which is preliminary data.</text>
</comment>